<sequence>MLIVVSSCIASCTGRVLVSMAGQATVVAGEAPETDDEEEQRDVPIEECKSPREQASQNSEWKPTDIVHRAWSVHVDEKLEQRWKALGANAALFAVRQCVAHKKQLEMLKNATNNTQHTVQEVSFNMRKATENLARLESNVSLLLEGAKLVPDLLEISSSDGQPSTK</sequence>
<organism evidence="3 4">
    <name type="scientific">Toxocara canis</name>
    <name type="common">Canine roundworm</name>
    <dbReference type="NCBI Taxonomy" id="6265"/>
    <lineage>
        <taxon>Eukaryota</taxon>
        <taxon>Metazoa</taxon>
        <taxon>Ecdysozoa</taxon>
        <taxon>Nematoda</taxon>
        <taxon>Chromadorea</taxon>
        <taxon>Rhabditida</taxon>
        <taxon>Spirurina</taxon>
        <taxon>Ascaridomorpha</taxon>
        <taxon>Ascaridoidea</taxon>
        <taxon>Toxocaridae</taxon>
        <taxon>Toxocara</taxon>
    </lineage>
</organism>
<dbReference type="Pfam" id="PF15753">
    <property type="entry name" value="BLOC1S3"/>
    <property type="match status" value="1"/>
</dbReference>
<feature type="coiled-coil region" evidence="1">
    <location>
        <begin position="119"/>
        <end position="146"/>
    </location>
</feature>
<keyword evidence="1" id="KW-0175">Coiled coil</keyword>
<evidence type="ECO:0000313" key="4">
    <source>
        <dbReference type="Proteomes" id="UP000031036"/>
    </source>
</evidence>
<evidence type="ECO:0000256" key="2">
    <source>
        <dbReference type="SAM" id="MobiDB-lite"/>
    </source>
</evidence>
<feature type="compositionally biased region" description="Basic and acidic residues" evidence="2">
    <location>
        <begin position="41"/>
        <end position="52"/>
    </location>
</feature>
<gene>
    <name evidence="3" type="ORF">Tcan_09751</name>
</gene>
<reference evidence="3 4" key="1">
    <citation type="submission" date="2014-11" db="EMBL/GenBank/DDBJ databases">
        <title>Genetic blueprint of the zoonotic pathogen Toxocara canis.</title>
        <authorList>
            <person name="Zhu X.-Q."/>
            <person name="Korhonen P.K."/>
            <person name="Cai H."/>
            <person name="Young N.D."/>
            <person name="Nejsum P."/>
            <person name="von Samson-Himmelstjerna G."/>
            <person name="Boag P.R."/>
            <person name="Tan P."/>
            <person name="Li Q."/>
            <person name="Min J."/>
            <person name="Yang Y."/>
            <person name="Wang X."/>
            <person name="Fang X."/>
            <person name="Hall R.S."/>
            <person name="Hofmann A."/>
            <person name="Sternberg P.W."/>
            <person name="Jex A.R."/>
            <person name="Gasser R.B."/>
        </authorList>
    </citation>
    <scope>NUCLEOTIDE SEQUENCE [LARGE SCALE GENOMIC DNA]</scope>
    <source>
        <strain evidence="3">PN_DK_2014</strain>
    </source>
</reference>
<accession>A0A0B2VFP9</accession>
<dbReference type="InterPro" id="IPR017245">
    <property type="entry name" value="BLOC-1_complex_su-3"/>
</dbReference>
<comment type="caution">
    <text evidence="3">The sequence shown here is derived from an EMBL/GenBank/DDBJ whole genome shotgun (WGS) entry which is preliminary data.</text>
</comment>
<protein>
    <submittedName>
        <fullName evidence="3">Uncharacterized protein</fullName>
    </submittedName>
</protein>
<dbReference type="OrthoDB" id="5868124at2759"/>
<dbReference type="Proteomes" id="UP000031036">
    <property type="component" value="Unassembled WGS sequence"/>
</dbReference>
<proteinExistence type="predicted"/>
<evidence type="ECO:0000256" key="1">
    <source>
        <dbReference type="SAM" id="Coils"/>
    </source>
</evidence>
<dbReference type="AlphaFoldDB" id="A0A0B2VFP9"/>
<evidence type="ECO:0000313" key="3">
    <source>
        <dbReference type="EMBL" id="KHN80393.1"/>
    </source>
</evidence>
<name>A0A0B2VFP9_TOXCA</name>
<feature type="region of interest" description="Disordered" evidence="2">
    <location>
        <begin position="27"/>
        <end position="61"/>
    </location>
</feature>
<dbReference type="EMBL" id="JPKZ01001747">
    <property type="protein sequence ID" value="KHN80393.1"/>
    <property type="molecule type" value="Genomic_DNA"/>
</dbReference>
<keyword evidence="4" id="KW-1185">Reference proteome</keyword>